<accession>W9YRX9</accession>
<dbReference type="Proteomes" id="UP000019478">
    <property type="component" value="Unassembled WGS sequence"/>
</dbReference>
<protein>
    <submittedName>
        <fullName evidence="1">Uncharacterized protein</fullName>
    </submittedName>
</protein>
<comment type="caution">
    <text evidence="1">The sequence shown here is derived from an EMBL/GenBank/DDBJ whole genome shotgun (WGS) entry which is preliminary data.</text>
</comment>
<dbReference type="AlphaFoldDB" id="W9YRX9"/>
<name>W9YRX9_9EURO</name>
<sequence length="133" mass="14521">MLGYQRHTLSTIVAPGGTHEVTAIAVIPICQDVLIRSIMCRCLHYGVVVAASRGHMVDEINTVNDGFTLRARRRLDAGEQGLQGSYAALERRDILVRDGSSFPVFGTELAFDASDGAATARRRSSAFDLTRKR</sequence>
<gene>
    <name evidence="1" type="ORF">A1O3_00940</name>
</gene>
<dbReference type="RefSeq" id="XP_007729280.1">
    <property type="nucleotide sequence ID" value="XM_007731090.1"/>
</dbReference>
<organism evidence="1 2">
    <name type="scientific">Capronia epimyces CBS 606.96</name>
    <dbReference type="NCBI Taxonomy" id="1182542"/>
    <lineage>
        <taxon>Eukaryota</taxon>
        <taxon>Fungi</taxon>
        <taxon>Dikarya</taxon>
        <taxon>Ascomycota</taxon>
        <taxon>Pezizomycotina</taxon>
        <taxon>Eurotiomycetes</taxon>
        <taxon>Chaetothyriomycetidae</taxon>
        <taxon>Chaetothyriales</taxon>
        <taxon>Herpotrichiellaceae</taxon>
        <taxon>Capronia</taxon>
    </lineage>
</organism>
<dbReference type="GeneID" id="19165080"/>
<evidence type="ECO:0000313" key="2">
    <source>
        <dbReference type="Proteomes" id="UP000019478"/>
    </source>
</evidence>
<evidence type="ECO:0000313" key="1">
    <source>
        <dbReference type="EMBL" id="EXJ92390.1"/>
    </source>
</evidence>
<dbReference type="EMBL" id="AMGY01000001">
    <property type="protein sequence ID" value="EXJ92390.1"/>
    <property type="molecule type" value="Genomic_DNA"/>
</dbReference>
<dbReference type="HOGENOM" id="CLU_1906489_0_0_1"/>
<keyword evidence="2" id="KW-1185">Reference proteome</keyword>
<reference evidence="1 2" key="1">
    <citation type="submission" date="2013-03" db="EMBL/GenBank/DDBJ databases">
        <title>The Genome Sequence of Capronia epimyces CBS 606.96.</title>
        <authorList>
            <consortium name="The Broad Institute Genomics Platform"/>
            <person name="Cuomo C."/>
            <person name="de Hoog S."/>
            <person name="Gorbushina A."/>
            <person name="Walker B."/>
            <person name="Young S.K."/>
            <person name="Zeng Q."/>
            <person name="Gargeya S."/>
            <person name="Fitzgerald M."/>
            <person name="Haas B."/>
            <person name="Abouelleil A."/>
            <person name="Allen A.W."/>
            <person name="Alvarado L."/>
            <person name="Arachchi H.M."/>
            <person name="Berlin A.M."/>
            <person name="Chapman S.B."/>
            <person name="Gainer-Dewar J."/>
            <person name="Goldberg J."/>
            <person name="Griggs A."/>
            <person name="Gujja S."/>
            <person name="Hansen M."/>
            <person name="Howarth C."/>
            <person name="Imamovic A."/>
            <person name="Ireland A."/>
            <person name="Larimer J."/>
            <person name="McCowan C."/>
            <person name="Murphy C."/>
            <person name="Pearson M."/>
            <person name="Poon T.W."/>
            <person name="Priest M."/>
            <person name="Roberts A."/>
            <person name="Saif S."/>
            <person name="Shea T."/>
            <person name="Sisk P."/>
            <person name="Sykes S."/>
            <person name="Wortman J."/>
            <person name="Nusbaum C."/>
            <person name="Birren B."/>
        </authorList>
    </citation>
    <scope>NUCLEOTIDE SEQUENCE [LARGE SCALE GENOMIC DNA]</scope>
    <source>
        <strain evidence="1 2">CBS 606.96</strain>
    </source>
</reference>
<proteinExistence type="predicted"/>